<protein>
    <submittedName>
        <fullName evidence="2">Uncharacterized protein</fullName>
    </submittedName>
</protein>
<gene>
    <name evidence="2" type="ORF">CDL15_Pgr014961</name>
</gene>
<evidence type="ECO:0000313" key="2">
    <source>
        <dbReference type="EMBL" id="OWM78142.1"/>
    </source>
</evidence>
<sequence length="175" mass="19329">MSPSHATKSRIYLVRKVEGLLCKIKKIAEQSGRIGLARPKEKPPGRDAGSNWSVGPSFWAGSAKQELGRCPLTERWSRSEEDGGDGAAGGGFLPWKSRRRHERAREMALDTADASPRSIWASPELKRLGSGRILGFSGEGFRTQSIFKSAKSRPNFSFLSFGFCLPSSELYFCFI</sequence>
<reference evidence="3" key="1">
    <citation type="journal article" date="2017" name="Plant J.">
        <title>The pomegranate (Punica granatum L.) genome and the genomics of punicalagin biosynthesis.</title>
        <authorList>
            <person name="Qin G."/>
            <person name="Xu C."/>
            <person name="Ming R."/>
            <person name="Tang H."/>
            <person name="Guyot R."/>
            <person name="Kramer E.M."/>
            <person name="Hu Y."/>
            <person name="Yi X."/>
            <person name="Qi Y."/>
            <person name="Xu X."/>
            <person name="Gao Z."/>
            <person name="Pan H."/>
            <person name="Jian J."/>
            <person name="Tian Y."/>
            <person name="Yue Z."/>
            <person name="Xu Y."/>
        </authorList>
    </citation>
    <scope>NUCLEOTIDE SEQUENCE [LARGE SCALE GENOMIC DNA]</scope>
    <source>
        <strain evidence="3">cv. Dabenzi</strain>
    </source>
</reference>
<feature type="region of interest" description="Disordered" evidence="1">
    <location>
        <begin position="76"/>
        <end position="97"/>
    </location>
</feature>
<accession>A0A218X1C4</accession>
<comment type="caution">
    <text evidence="2">The sequence shown here is derived from an EMBL/GenBank/DDBJ whole genome shotgun (WGS) entry which is preliminary data.</text>
</comment>
<dbReference type="EMBL" id="MTKT01002501">
    <property type="protein sequence ID" value="OWM78142.1"/>
    <property type="molecule type" value="Genomic_DNA"/>
</dbReference>
<dbReference type="AlphaFoldDB" id="A0A218X1C4"/>
<proteinExistence type="predicted"/>
<evidence type="ECO:0000313" key="3">
    <source>
        <dbReference type="Proteomes" id="UP000197138"/>
    </source>
</evidence>
<name>A0A218X1C4_PUNGR</name>
<organism evidence="2 3">
    <name type="scientific">Punica granatum</name>
    <name type="common">Pomegranate</name>
    <dbReference type="NCBI Taxonomy" id="22663"/>
    <lineage>
        <taxon>Eukaryota</taxon>
        <taxon>Viridiplantae</taxon>
        <taxon>Streptophyta</taxon>
        <taxon>Embryophyta</taxon>
        <taxon>Tracheophyta</taxon>
        <taxon>Spermatophyta</taxon>
        <taxon>Magnoliopsida</taxon>
        <taxon>eudicotyledons</taxon>
        <taxon>Gunneridae</taxon>
        <taxon>Pentapetalae</taxon>
        <taxon>rosids</taxon>
        <taxon>malvids</taxon>
        <taxon>Myrtales</taxon>
        <taxon>Lythraceae</taxon>
        <taxon>Punica</taxon>
    </lineage>
</organism>
<dbReference type="Proteomes" id="UP000197138">
    <property type="component" value="Unassembled WGS sequence"/>
</dbReference>
<evidence type="ECO:0000256" key="1">
    <source>
        <dbReference type="SAM" id="MobiDB-lite"/>
    </source>
</evidence>